<keyword evidence="2" id="KW-1185">Reference proteome</keyword>
<evidence type="ECO:0000313" key="2">
    <source>
        <dbReference type="Proteomes" id="UP001057402"/>
    </source>
</evidence>
<name>A0ACB9N2Z0_9MYRT</name>
<protein>
    <submittedName>
        <fullName evidence="1">Uncharacterized protein</fullName>
    </submittedName>
</protein>
<dbReference type="EMBL" id="CM042887">
    <property type="protein sequence ID" value="KAI4330803.1"/>
    <property type="molecule type" value="Genomic_DNA"/>
</dbReference>
<comment type="caution">
    <text evidence="1">The sequence shown here is derived from an EMBL/GenBank/DDBJ whole genome shotgun (WGS) entry which is preliminary data.</text>
</comment>
<dbReference type="Proteomes" id="UP001057402">
    <property type="component" value="Chromosome 8"/>
</dbReference>
<reference evidence="2" key="1">
    <citation type="journal article" date="2023" name="Front. Plant Sci.">
        <title>Chromosomal-level genome assembly of Melastoma candidum provides insights into trichome evolution.</title>
        <authorList>
            <person name="Zhong Y."/>
            <person name="Wu W."/>
            <person name="Sun C."/>
            <person name="Zou P."/>
            <person name="Liu Y."/>
            <person name="Dai S."/>
            <person name="Zhou R."/>
        </authorList>
    </citation>
    <scope>NUCLEOTIDE SEQUENCE [LARGE SCALE GENOMIC DNA]</scope>
</reference>
<sequence>MESLSIPYPRSTFLSLLLVVSSLCLRCLASSGSGFTTRLIHRHSLEPLNDHRARVLATMRSHFHGTPLSSLGIDAVQGRVFPDNGQYLMKVSLGTPPVDVYSLVDTGSDLFWAQCLPCDHCYNQTKPAYDPRASSTYFDIPCQSSECNALDAASCATSSPGKCNYTYGYASTAYSRGFLAKEKITFSPDSGSSNATTIDVIFGCGHNNSGFSATEMGLMGLGRGRASFVTQMGNTFGARKFSHCLVPFHTDPNISSKISFGSGSEVTGAGVVSTPLVDGPDPTYYFVKLEGISVGGAYLPFYPSGPDPAGKSFNMFLDSGTPPTILPGEFYNRLVNKVRDMVRLEPIDDPELRPQLCYGKEVMSEGPVLTAHFAGGANVFLEQLSTFISPKEGTYCFAFVPNDNDVGIFGNFAQSNHWVGFDLEKDQVSFLQADCTKQ</sequence>
<accession>A0ACB9N2Z0</accession>
<proteinExistence type="predicted"/>
<organism evidence="1 2">
    <name type="scientific">Melastoma candidum</name>
    <dbReference type="NCBI Taxonomy" id="119954"/>
    <lineage>
        <taxon>Eukaryota</taxon>
        <taxon>Viridiplantae</taxon>
        <taxon>Streptophyta</taxon>
        <taxon>Embryophyta</taxon>
        <taxon>Tracheophyta</taxon>
        <taxon>Spermatophyta</taxon>
        <taxon>Magnoliopsida</taxon>
        <taxon>eudicotyledons</taxon>
        <taxon>Gunneridae</taxon>
        <taxon>Pentapetalae</taxon>
        <taxon>rosids</taxon>
        <taxon>malvids</taxon>
        <taxon>Myrtales</taxon>
        <taxon>Melastomataceae</taxon>
        <taxon>Melastomatoideae</taxon>
        <taxon>Melastomateae</taxon>
        <taxon>Melastoma</taxon>
    </lineage>
</organism>
<gene>
    <name evidence="1" type="ORF">MLD38_029052</name>
</gene>
<evidence type="ECO:0000313" key="1">
    <source>
        <dbReference type="EMBL" id="KAI4330803.1"/>
    </source>
</evidence>